<evidence type="ECO:0000256" key="2">
    <source>
        <dbReference type="ARBA" id="ARBA00022803"/>
    </source>
</evidence>
<dbReference type="Pfam" id="PF13424">
    <property type="entry name" value="TPR_12"/>
    <property type="match status" value="3"/>
</dbReference>
<feature type="region of interest" description="Disordered" evidence="4">
    <location>
        <begin position="1"/>
        <end position="24"/>
    </location>
</feature>
<feature type="repeat" description="TPR" evidence="3">
    <location>
        <begin position="1212"/>
        <end position="1245"/>
    </location>
</feature>
<feature type="repeat" description="TPR" evidence="3">
    <location>
        <begin position="915"/>
        <end position="948"/>
    </location>
</feature>
<dbReference type="Gene3D" id="1.25.40.10">
    <property type="entry name" value="Tetratricopeptide repeat domain"/>
    <property type="match status" value="8"/>
</dbReference>
<dbReference type="SUPFAM" id="SSF48452">
    <property type="entry name" value="TPR-like"/>
    <property type="match status" value="5"/>
</dbReference>
<dbReference type="EMBL" id="HBGY01013935">
    <property type="protein sequence ID" value="CAD9576057.1"/>
    <property type="molecule type" value="Transcribed_RNA"/>
</dbReference>
<protein>
    <submittedName>
        <fullName evidence="5">Uncharacterized protein</fullName>
    </submittedName>
</protein>
<accession>A0A7S2KGA1</accession>
<keyword evidence="2 3" id="KW-0802">TPR repeat</keyword>
<evidence type="ECO:0000313" key="5">
    <source>
        <dbReference type="EMBL" id="CAD9576057.1"/>
    </source>
</evidence>
<evidence type="ECO:0000256" key="1">
    <source>
        <dbReference type="ARBA" id="ARBA00022737"/>
    </source>
</evidence>
<sequence length="1401" mass="158695">MNKRSSIASRSSIAHSSIATNTSQRVNEEDDLAFDMLDHNTVTTNITFDTIDTKLSKPKGTSKFVISKRKRLARTRGSRVLSSEETSSTNEGSAMAILKKSNNTDDTESSSIGWNSSSSATLKLDEGADTAFEDARGMKTITLVDMSPGVKLTEKQRLTLLNMACTYEDTGDMYLQVNDFEEAHDSFHQFYLISIAVFGKDGLDVANGLLKMAEAELMKTNDRNLKKIDEYFQEAFRIRAKKLGSDHKKVIDVLGNRTAFLTENNMPEAADCFRKIVEIKSDLEDVDTAEIASLYAAMGECNMDLESFEEALVCFNCALTLLRKGSPDNFEHIGCYATLLFFAATANEKIGDELVAEGDSFYMTEAKEKFKDAAEYFAEAVKILRRQEILSQPDVKHALSRMDICKQKQRLIEDDSALDIFDVYLSCKSAKEGSLTVLGEQAKLERKRTIVESLKTTSKCIPYDQQVATSDAKIAKLNLDDPERAKHLENELVLFLQRGLVSFAAEDFMKAIENYKKAAAIIAFLWGDEHMELALVFEKLAEIELALLNQGKNCEHATYDRAVKYCSDALRINRVNKNSFNAMHILSKVKLLLKSMGIDGKTYEIMGNHCLRMKKYQEAIECYKHACIATKTIMGENDVHIAFLLTKMANVEALVSAPAETHSGIGQVSNCFERALKIVQNNDPGIHHIKALKVLHKASSGDIMFYRDMGYVALRHYEESLHSIDSIMGKGRHTGSSIRLNMAEIYFAKSDYERAFQFFQEGLDARSEDCLDEEYAIITHCIGLTLEKQGDILHKEGQRRESIDAYIASLKRFDEAYSIFSTILGNSHDDVINTLHHCGYLNMKLRRYDVALGMYQKELVCVRSLCVDDERLPDILKAKATAHVKKNHYDEALECLEELLDFVRKNKPGDDHLLERTLIKIAPIYGHTKNYEKAISAYSEALQIKLSQKGGIEDPRIRYKVGRLYMMSNKPGLAASLYEEALPLLTANFEKHHRDIFTTLRLLGNIYFDQGTYMFHRALGCYQCALKILKKYPEVRNSTTVESILNNMAFIFYTAGDILKAIETLKEAIKIYEANNGTFNPGYASLRHNLANVFLKIGDHEEAKVAYNEAFTVKIQLMRLVGDDTILLNPLDNMGATYVRLRDYERALECYEGMRAIRESELGKHSLQVCDIHREIALVHCHMENYGKAKASYKRVLKILVKKLGYSHEDVMDILYRLGLVLFKNEEYDAALKLYDTTMQSKTTSEAKRAVILNRIANVFMKKGEYEVALNYYQLSLDMKNKTVGNNHKSVARTLYNIGLVCHREGLIDEASDYLRAALDIDRRSPGNIHPMKIARTMVSVGKAYFIKGNFSDASSLFREVEHLLLLINIPSDDETLKRTQLYIDRCKRKMNFATGDWSRI</sequence>
<feature type="repeat" description="TPR" evidence="3">
    <location>
        <begin position="736"/>
        <end position="769"/>
    </location>
</feature>
<dbReference type="SMART" id="SM00028">
    <property type="entry name" value="TPR"/>
    <property type="match status" value="17"/>
</dbReference>
<evidence type="ECO:0000256" key="3">
    <source>
        <dbReference type="PROSITE-ProRule" id="PRU00339"/>
    </source>
</evidence>
<evidence type="ECO:0000256" key="4">
    <source>
        <dbReference type="SAM" id="MobiDB-lite"/>
    </source>
</evidence>
<organism evidence="5">
    <name type="scientific">Leptocylindrus danicus</name>
    <dbReference type="NCBI Taxonomy" id="163516"/>
    <lineage>
        <taxon>Eukaryota</taxon>
        <taxon>Sar</taxon>
        <taxon>Stramenopiles</taxon>
        <taxon>Ochrophyta</taxon>
        <taxon>Bacillariophyta</taxon>
        <taxon>Coscinodiscophyceae</taxon>
        <taxon>Chaetocerotophycidae</taxon>
        <taxon>Leptocylindrales</taxon>
        <taxon>Leptocylindraceae</taxon>
        <taxon>Leptocylindrus</taxon>
    </lineage>
</organism>
<feature type="repeat" description="TPR" evidence="3">
    <location>
        <begin position="1128"/>
        <end position="1161"/>
    </location>
</feature>
<dbReference type="InterPro" id="IPR019734">
    <property type="entry name" value="TPR_rpt"/>
</dbReference>
<feature type="repeat" description="TPR" evidence="3">
    <location>
        <begin position="1250"/>
        <end position="1283"/>
    </location>
</feature>
<feature type="compositionally biased region" description="Low complexity" evidence="4">
    <location>
        <begin position="1"/>
        <end position="19"/>
    </location>
</feature>
<dbReference type="PANTHER" id="PTHR45641">
    <property type="entry name" value="TETRATRICOPEPTIDE REPEAT PROTEIN (AFU_ORTHOLOGUE AFUA_6G03870)"/>
    <property type="match status" value="1"/>
</dbReference>
<dbReference type="PANTHER" id="PTHR45641:SF19">
    <property type="entry name" value="NEPHROCYSTIN-3"/>
    <property type="match status" value="1"/>
</dbReference>
<gene>
    <name evidence="5" type="ORF">LDAN0321_LOCUS8999</name>
</gene>
<dbReference type="InterPro" id="IPR011990">
    <property type="entry name" value="TPR-like_helical_dom_sf"/>
</dbReference>
<name>A0A7S2KGA1_9STRA</name>
<dbReference type="PROSITE" id="PS50005">
    <property type="entry name" value="TPR"/>
    <property type="match status" value="6"/>
</dbReference>
<dbReference type="Pfam" id="PF13181">
    <property type="entry name" value="TPR_8"/>
    <property type="match status" value="1"/>
</dbReference>
<proteinExistence type="predicted"/>
<feature type="repeat" description="TPR" evidence="3">
    <location>
        <begin position="1292"/>
        <end position="1325"/>
    </location>
</feature>
<reference evidence="5" key="1">
    <citation type="submission" date="2021-01" db="EMBL/GenBank/DDBJ databases">
        <authorList>
            <person name="Corre E."/>
            <person name="Pelletier E."/>
            <person name="Niang G."/>
            <person name="Scheremetjew M."/>
            <person name="Finn R."/>
            <person name="Kale V."/>
            <person name="Holt S."/>
            <person name="Cochrane G."/>
            <person name="Meng A."/>
            <person name="Brown T."/>
            <person name="Cohen L."/>
        </authorList>
    </citation>
    <scope>NUCLEOTIDE SEQUENCE</scope>
    <source>
        <strain evidence="5">B650</strain>
    </source>
</reference>
<keyword evidence="1" id="KW-0677">Repeat</keyword>